<name>A0A2P4PY25_RHIID</name>
<comment type="caution">
    <text evidence="2">The sequence shown here is derived from an EMBL/GenBank/DDBJ whole genome shotgun (WGS) entry which is preliminary data.</text>
</comment>
<keyword evidence="1" id="KW-0472">Membrane</keyword>
<dbReference type="EMBL" id="AUPC02000123">
    <property type="protein sequence ID" value="POG70288.1"/>
    <property type="molecule type" value="Genomic_DNA"/>
</dbReference>
<evidence type="ECO:0000313" key="3">
    <source>
        <dbReference type="Proteomes" id="UP000018888"/>
    </source>
</evidence>
<reference evidence="2 3" key="1">
    <citation type="journal article" date="2013" name="Proc. Natl. Acad. Sci. U.S.A.">
        <title>Genome of an arbuscular mycorrhizal fungus provides insight into the oldest plant symbiosis.</title>
        <authorList>
            <person name="Tisserant E."/>
            <person name="Malbreil M."/>
            <person name="Kuo A."/>
            <person name="Kohler A."/>
            <person name="Symeonidi A."/>
            <person name="Balestrini R."/>
            <person name="Charron P."/>
            <person name="Duensing N."/>
            <person name="Frei Dit Frey N."/>
            <person name="Gianinazzi-Pearson V."/>
            <person name="Gilbert L.B."/>
            <person name="Handa Y."/>
            <person name="Herr J.R."/>
            <person name="Hijri M."/>
            <person name="Koul R."/>
            <person name="Kawaguchi M."/>
            <person name="Krajinski F."/>
            <person name="Lammers P.J."/>
            <person name="Masclaux F.G."/>
            <person name="Murat C."/>
            <person name="Morin E."/>
            <person name="Ndikumana S."/>
            <person name="Pagni M."/>
            <person name="Petitpierre D."/>
            <person name="Requena N."/>
            <person name="Rosikiewicz P."/>
            <person name="Riley R."/>
            <person name="Saito K."/>
            <person name="San Clemente H."/>
            <person name="Shapiro H."/>
            <person name="van Tuinen D."/>
            <person name="Becard G."/>
            <person name="Bonfante P."/>
            <person name="Paszkowski U."/>
            <person name="Shachar-Hill Y.Y."/>
            <person name="Tuskan G.A."/>
            <person name="Young P.W."/>
            <person name="Sanders I.R."/>
            <person name="Henrissat B."/>
            <person name="Rensing S.A."/>
            <person name="Grigoriev I.V."/>
            <person name="Corradi N."/>
            <person name="Roux C."/>
            <person name="Martin F."/>
        </authorList>
    </citation>
    <scope>NUCLEOTIDE SEQUENCE [LARGE SCALE GENOMIC DNA]</scope>
    <source>
        <strain evidence="2 3">DAOM 197198</strain>
    </source>
</reference>
<sequence>MTSIFMNQFLIPIIYSFSFNSLYLFSCKCVYIRYNVFLGVIYIINKYCVFMYLC</sequence>
<evidence type="ECO:0000256" key="1">
    <source>
        <dbReference type="SAM" id="Phobius"/>
    </source>
</evidence>
<protein>
    <submittedName>
        <fullName evidence="2">Uncharacterized protein</fullName>
    </submittedName>
</protein>
<reference evidence="2 3" key="2">
    <citation type="journal article" date="2018" name="New Phytol.">
        <title>High intraspecific genome diversity in the model arbuscular mycorrhizal symbiont Rhizophagus irregularis.</title>
        <authorList>
            <person name="Chen E.C.H."/>
            <person name="Morin E."/>
            <person name="Beaudet D."/>
            <person name="Noel J."/>
            <person name="Yildirir G."/>
            <person name="Ndikumana S."/>
            <person name="Charron P."/>
            <person name="St-Onge C."/>
            <person name="Giorgi J."/>
            <person name="Kruger M."/>
            <person name="Marton T."/>
            <person name="Ropars J."/>
            <person name="Grigoriev I.V."/>
            <person name="Hainaut M."/>
            <person name="Henrissat B."/>
            <person name="Roux C."/>
            <person name="Martin F."/>
            <person name="Corradi N."/>
        </authorList>
    </citation>
    <scope>NUCLEOTIDE SEQUENCE [LARGE SCALE GENOMIC DNA]</scope>
    <source>
        <strain evidence="2 3">DAOM 197198</strain>
    </source>
</reference>
<dbReference type="Proteomes" id="UP000018888">
    <property type="component" value="Unassembled WGS sequence"/>
</dbReference>
<accession>A0A2P4PY25</accession>
<gene>
    <name evidence="2" type="ORF">GLOIN_2v1618185</name>
</gene>
<evidence type="ECO:0000313" key="2">
    <source>
        <dbReference type="EMBL" id="POG70288.1"/>
    </source>
</evidence>
<keyword evidence="3" id="KW-1185">Reference proteome</keyword>
<keyword evidence="1" id="KW-1133">Transmembrane helix</keyword>
<keyword evidence="1" id="KW-0812">Transmembrane</keyword>
<feature type="transmembrane region" description="Helical" evidence="1">
    <location>
        <begin position="6"/>
        <end position="25"/>
    </location>
</feature>
<organism evidence="2 3">
    <name type="scientific">Rhizophagus irregularis (strain DAOM 181602 / DAOM 197198 / MUCL 43194)</name>
    <name type="common">Arbuscular mycorrhizal fungus</name>
    <name type="synonym">Glomus intraradices</name>
    <dbReference type="NCBI Taxonomy" id="747089"/>
    <lineage>
        <taxon>Eukaryota</taxon>
        <taxon>Fungi</taxon>
        <taxon>Fungi incertae sedis</taxon>
        <taxon>Mucoromycota</taxon>
        <taxon>Glomeromycotina</taxon>
        <taxon>Glomeromycetes</taxon>
        <taxon>Glomerales</taxon>
        <taxon>Glomeraceae</taxon>
        <taxon>Rhizophagus</taxon>
    </lineage>
</organism>
<feature type="transmembrane region" description="Helical" evidence="1">
    <location>
        <begin position="32"/>
        <end position="53"/>
    </location>
</feature>
<dbReference type="AlphaFoldDB" id="A0A2P4PY25"/>
<proteinExistence type="predicted"/>